<organism evidence="1 2">
    <name type="scientific">Glutamicibacter halophytocola</name>
    <dbReference type="NCBI Taxonomy" id="1933880"/>
    <lineage>
        <taxon>Bacteria</taxon>
        <taxon>Bacillati</taxon>
        <taxon>Actinomycetota</taxon>
        <taxon>Actinomycetes</taxon>
        <taxon>Micrococcales</taxon>
        <taxon>Micrococcaceae</taxon>
        <taxon>Glutamicibacter</taxon>
    </lineage>
</organism>
<dbReference type="EMBL" id="CP102487">
    <property type="protein sequence ID" value="UUX59484.1"/>
    <property type="molecule type" value="Genomic_DNA"/>
</dbReference>
<proteinExistence type="predicted"/>
<evidence type="ECO:0000313" key="2">
    <source>
        <dbReference type="Proteomes" id="UP001060018"/>
    </source>
</evidence>
<evidence type="ECO:0000313" key="1">
    <source>
        <dbReference type="EMBL" id="UUX59484.1"/>
    </source>
</evidence>
<reference evidence="1" key="1">
    <citation type="journal article" date="2022" name="Pest Manag. Sci.">
        <title>Glutamicibacter halophytocola-mediated host fitness of potato tuber moth on Solanaceae crops.</title>
        <authorList>
            <person name="Wang W."/>
            <person name="Xiao G."/>
            <person name="Du G."/>
            <person name="Chang L."/>
            <person name="Yang Y."/>
            <person name="Ye J."/>
            <person name="Chen B."/>
        </authorList>
    </citation>
    <scope>NUCLEOTIDE SEQUENCE</scope>
    <source>
        <strain evidence="1">S2</strain>
    </source>
</reference>
<gene>
    <name evidence="1" type="ORF">NUH22_02250</name>
</gene>
<dbReference type="KEGG" id="gar:AOZ07_02405"/>
<dbReference type="Proteomes" id="UP001060018">
    <property type="component" value="Chromosome"/>
</dbReference>
<dbReference type="RefSeq" id="WP_060700550.1">
    <property type="nucleotide sequence ID" value="NZ_CP012750.1"/>
</dbReference>
<dbReference type="AlphaFoldDB" id="A0AA94XVC8"/>
<name>A0AA94XVC8_9MICC</name>
<protein>
    <submittedName>
        <fullName evidence="1">Uncharacterized protein</fullName>
    </submittedName>
</protein>
<sequence>MYENEEVVRDSPFATGPLTTKADVIVKRARWCNHIGMLSILVHRYPVDFEELFYVEIIGAVPGVAARELVT</sequence>
<accession>A0AA94XVC8</accession>